<reference evidence="20 21" key="1">
    <citation type="submission" date="2019-03" db="EMBL/GenBank/DDBJ databases">
        <title>Freshwater and sediment microbial communities from various areas in North America, analyzing microbe dynamics in response to fracking.</title>
        <authorList>
            <person name="Lamendella R."/>
        </authorList>
    </citation>
    <scope>NUCLEOTIDE SEQUENCE [LARGE SCALE GENOMIC DNA]</scope>
    <source>
        <strain evidence="20 21">74A</strain>
    </source>
</reference>
<keyword evidence="9 19" id="KW-0808">Transferase</keyword>
<keyword evidence="10 19" id="KW-0812">Transmembrane</keyword>
<name>A0A4R2FMG8_9GAMM</name>
<evidence type="ECO:0000256" key="19">
    <source>
        <dbReference type="HAMAP-Rule" id="MF_00719"/>
    </source>
</evidence>
<evidence type="ECO:0000256" key="8">
    <source>
        <dbReference type="ARBA" id="ARBA00022573"/>
    </source>
</evidence>
<proteinExistence type="inferred from homology"/>
<evidence type="ECO:0000256" key="3">
    <source>
        <dbReference type="ARBA" id="ARBA00004663"/>
    </source>
</evidence>
<keyword evidence="7 19" id="KW-1003">Cell membrane</keyword>
<dbReference type="GO" id="GO:0009236">
    <property type="term" value="P:cobalamin biosynthetic process"/>
    <property type="evidence" value="ECO:0007669"/>
    <property type="project" value="UniProtKB-UniRule"/>
</dbReference>
<dbReference type="PANTHER" id="PTHR34148:SF1">
    <property type="entry name" value="ADENOSYLCOBINAMIDE-GDP RIBAZOLETRANSFERASE"/>
    <property type="match status" value="1"/>
</dbReference>
<dbReference type="GO" id="GO:0008818">
    <property type="term" value="F:cobalamin 5'-phosphate synthase activity"/>
    <property type="evidence" value="ECO:0007669"/>
    <property type="project" value="UniProtKB-UniRule"/>
</dbReference>
<feature type="transmembrane region" description="Helical" evidence="19">
    <location>
        <begin position="209"/>
        <end position="226"/>
    </location>
</feature>
<evidence type="ECO:0000256" key="15">
    <source>
        <dbReference type="ARBA" id="ARBA00032605"/>
    </source>
</evidence>
<evidence type="ECO:0000256" key="11">
    <source>
        <dbReference type="ARBA" id="ARBA00022842"/>
    </source>
</evidence>
<feature type="transmembrane region" description="Helical" evidence="19">
    <location>
        <begin position="43"/>
        <end position="62"/>
    </location>
</feature>
<evidence type="ECO:0000256" key="7">
    <source>
        <dbReference type="ARBA" id="ARBA00022475"/>
    </source>
</evidence>
<evidence type="ECO:0000256" key="13">
    <source>
        <dbReference type="ARBA" id="ARBA00023136"/>
    </source>
</evidence>
<keyword evidence="13 19" id="KW-0472">Membrane</keyword>
<evidence type="ECO:0000256" key="12">
    <source>
        <dbReference type="ARBA" id="ARBA00022989"/>
    </source>
</evidence>
<evidence type="ECO:0000256" key="4">
    <source>
        <dbReference type="ARBA" id="ARBA00010561"/>
    </source>
</evidence>
<evidence type="ECO:0000256" key="16">
    <source>
        <dbReference type="ARBA" id="ARBA00032853"/>
    </source>
</evidence>
<accession>A0A4R2FMG8</accession>
<gene>
    <name evidence="19" type="primary">cobS</name>
    <name evidence="20" type="ORF">EDC91_103152</name>
</gene>
<comment type="similarity">
    <text evidence="4 19">Belongs to the CobS family.</text>
</comment>
<keyword evidence="12 19" id="KW-1133">Transmembrane helix</keyword>
<evidence type="ECO:0000256" key="6">
    <source>
        <dbReference type="ARBA" id="ARBA00015850"/>
    </source>
</evidence>
<evidence type="ECO:0000313" key="21">
    <source>
        <dbReference type="Proteomes" id="UP000294832"/>
    </source>
</evidence>
<dbReference type="Pfam" id="PF02654">
    <property type="entry name" value="CobS"/>
    <property type="match status" value="1"/>
</dbReference>
<dbReference type="PANTHER" id="PTHR34148">
    <property type="entry name" value="ADENOSYLCOBINAMIDE-GDP RIBAZOLETRANSFERASE"/>
    <property type="match status" value="1"/>
</dbReference>
<evidence type="ECO:0000256" key="14">
    <source>
        <dbReference type="ARBA" id="ARBA00025228"/>
    </source>
</evidence>
<feature type="transmembrane region" description="Helical" evidence="19">
    <location>
        <begin position="68"/>
        <end position="86"/>
    </location>
</feature>
<comment type="function">
    <text evidence="14 19">Joins adenosylcobinamide-GDP and alpha-ribazole to generate adenosylcobalamin (Ado-cobalamin). Also synthesizes adenosylcobalamin 5'-phosphate from adenosylcobinamide-GDP and alpha-ribazole 5'-phosphate.</text>
</comment>
<feature type="transmembrane region" description="Helical" evidence="19">
    <location>
        <begin position="238"/>
        <end position="260"/>
    </location>
</feature>
<dbReference type="EMBL" id="SLWF01000003">
    <property type="protein sequence ID" value="TCN88971.1"/>
    <property type="molecule type" value="Genomic_DNA"/>
</dbReference>
<evidence type="ECO:0000256" key="10">
    <source>
        <dbReference type="ARBA" id="ARBA00022692"/>
    </source>
</evidence>
<dbReference type="UniPathway" id="UPA00148">
    <property type="reaction ID" value="UER00238"/>
</dbReference>
<feature type="transmembrane region" description="Helical" evidence="19">
    <location>
        <begin position="6"/>
        <end position="22"/>
    </location>
</feature>
<keyword evidence="21" id="KW-1185">Reference proteome</keyword>
<evidence type="ECO:0000256" key="17">
    <source>
        <dbReference type="ARBA" id="ARBA00048623"/>
    </source>
</evidence>
<dbReference type="RefSeq" id="WP_133037908.1">
    <property type="nucleotide sequence ID" value="NZ_SLWF01000003.1"/>
</dbReference>
<evidence type="ECO:0000256" key="1">
    <source>
        <dbReference type="ARBA" id="ARBA00001946"/>
    </source>
</evidence>
<dbReference type="EC" id="2.7.8.26" evidence="5 19"/>
<dbReference type="AlphaFoldDB" id="A0A4R2FMG8"/>
<comment type="cofactor">
    <cofactor evidence="1 19">
        <name>Mg(2+)</name>
        <dbReference type="ChEBI" id="CHEBI:18420"/>
    </cofactor>
</comment>
<evidence type="ECO:0000256" key="18">
    <source>
        <dbReference type="ARBA" id="ARBA00049504"/>
    </source>
</evidence>
<sequence length="263" mass="28927">MGKWAFWLEQLRLFVVAVGFFTRIPLLRRTSPDNDTINRASRYYGLVGTLVGGLSALVLWLLSLYLPLSVAIVLSMITSVWLTGGFDEHGLAVTADSFGAGDSAGQKLQMMKERRLGSYGVLALVLVLLLKFELLMELALYDPTLTALALVLGHTLSRVTAASLIFGETCVHEEGLNRHPVQRQSINELSFLLVTGLIVMLLFSRGQLIPLVVGLLLLRFILARWFRHQIDGYTGDTLGAGQQLAEVLVYIIVLAGWNAATRS</sequence>
<dbReference type="InterPro" id="IPR003805">
    <property type="entry name" value="CobS"/>
</dbReference>
<comment type="pathway">
    <text evidence="3 19">Cofactor biosynthesis; adenosylcobalamin biosynthesis; adenosylcobalamin from cob(II)yrinate a,c-diamide: step 7/7.</text>
</comment>
<feature type="transmembrane region" description="Helical" evidence="19">
    <location>
        <begin position="116"/>
        <end position="135"/>
    </location>
</feature>
<comment type="catalytic activity">
    <reaction evidence="17 19">
        <text>alpha-ribazole + adenosylcob(III)inamide-GDP = adenosylcob(III)alamin + GMP + H(+)</text>
        <dbReference type="Rhea" id="RHEA:16049"/>
        <dbReference type="ChEBI" id="CHEBI:10329"/>
        <dbReference type="ChEBI" id="CHEBI:15378"/>
        <dbReference type="ChEBI" id="CHEBI:18408"/>
        <dbReference type="ChEBI" id="CHEBI:58115"/>
        <dbReference type="ChEBI" id="CHEBI:60487"/>
        <dbReference type="EC" id="2.7.8.26"/>
    </reaction>
</comment>
<comment type="subcellular location">
    <subcellularLocation>
        <location evidence="2 19">Cell membrane</location>
        <topology evidence="2 19">Multi-pass membrane protein</topology>
    </subcellularLocation>
</comment>
<comment type="catalytic activity">
    <reaction evidence="18 19">
        <text>alpha-ribazole 5'-phosphate + adenosylcob(III)inamide-GDP = adenosylcob(III)alamin 5'-phosphate + GMP + H(+)</text>
        <dbReference type="Rhea" id="RHEA:23560"/>
        <dbReference type="ChEBI" id="CHEBI:15378"/>
        <dbReference type="ChEBI" id="CHEBI:57918"/>
        <dbReference type="ChEBI" id="CHEBI:58115"/>
        <dbReference type="ChEBI" id="CHEBI:60487"/>
        <dbReference type="ChEBI" id="CHEBI:60493"/>
        <dbReference type="EC" id="2.7.8.26"/>
    </reaction>
</comment>
<evidence type="ECO:0000313" key="20">
    <source>
        <dbReference type="EMBL" id="TCN88971.1"/>
    </source>
</evidence>
<dbReference type="Proteomes" id="UP000294832">
    <property type="component" value="Unassembled WGS sequence"/>
</dbReference>
<evidence type="ECO:0000256" key="9">
    <source>
        <dbReference type="ARBA" id="ARBA00022679"/>
    </source>
</evidence>
<dbReference type="GO" id="GO:0005886">
    <property type="term" value="C:plasma membrane"/>
    <property type="evidence" value="ECO:0007669"/>
    <property type="project" value="UniProtKB-SubCell"/>
</dbReference>
<keyword evidence="8 19" id="KW-0169">Cobalamin biosynthesis</keyword>
<organism evidence="20 21">
    <name type="scientific">Shewanella fodinae</name>
    <dbReference type="NCBI Taxonomy" id="552357"/>
    <lineage>
        <taxon>Bacteria</taxon>
        <taxon>Pseudomonadati</taxon>
        <taxon>Pseudomonadota</taxon>
        <taxon>Gammaproteobacteria</taxon>
        <taxon>Alteromonadales</taxon>
        <taxon>Shewanellaceae</taxon>
        <taxon>Shewanella</taxon>
    </lineage>
</organism>
<dbReference type="HAMAP" id="MF_00719">
    <property type="entry name" value="CobS"/>
    <property type="match status" value="1"/>
</dbReference>
<keyword evidence="11 19" id="KW-0460">Magnesium</keyword>
<dbReference type="GO" id="GO:0051073">
    <property type="term" value="F:adenosylcobinamide-GDP ribazoletransferase activity"/>
    <property type="evidence" value="ECO:0007669"/>
    <property type="project" value="UniProtKB-UniRule"/>
</dbReference>
<dbReference type="OrthoDB" id="9794626at2"/>
<evidence type="ECO:0000256" key="2">
    <source>
        <dbReference type="ARBA" id="ARBA00004651"/>
    </source>
</evidence>
<comment type="caution">
    <text evidence="20">The sequence shown here is derived from an EMBL/GenBank/DDBJ whole genome shotgun (WGS) entry which is preliminary data.</text>
</comment>
<feature type="transmembrane region" description="Helical" evidence="19">
    <location>
        <begin position="147"/>
        <end position="166"/>
    </location>
</feature>
<protein>
    <recommendedName>
        <fullName evidence="6 19">Adenosylcobinamide-GDP ribazoletransferase</fullName>
        <ecNumber evidence="5 19">2.7.8.26</ecNumber>
    </recommendedName>
    <alternativeName>
        <fullName evidence="16 19">Cobalamin synthase</fullName>
    </alternativeName>
    <alternativeName>
        <fullName evidence="15 19">Cobalamin-5'-phosphate synthase</fullName>
    </alternativeName>
</protein>
<evidence type="ECO:0000256" key="5">
    <source>
        <dbReference type="ARBA" id="ARBA00013200"/>
    </source>
</evidence>